<evidence type="ECO:0000259" key="2">
    <source>
        <dbReference type="SMART" id="SM00507"/>
    </source>
</evidence>
<dbReference type="GO" id="GO:0004519">
    <property type="term" value="F:endonuclease activity"/>
    <property type="evidence" value="ECO:0007669"/>
    <property type="project" value="UniProtKB-KW"/>
</dbReference>
<keyword evidence="3" id="KW-0540">Nuclease</keyword>
<accession>A0ABY4R2L3</accession>
<comment type="similarity">
    <text evidence="1">Belongs to the Rv1128c/1148c/1588c/1702c/1945/3466 family.</text>
</comment>
<dbReference type="EMBL" id="CP097332">
    <property type="protein sequence ID" value="UQX89385.1"/>
    <property type="molecule type" value="Genomic_DNA"/>
</dbReference>
<reference evidence="3" key="2">
    <citation type="submission" date="2022-05" db="EMBL/GenBank/DDBJ databases">
        <authorList>
            <person name="Kim J.-S."/>
            <person name="Lee K."/>
            <person name="Suh M."/>
            <person name="Eom M."/>
            <person name="Kim J.-S."/>
            <person name="Kim D.-S."/>
            <person name="Ko S.-H."/>
            <person name="Shin Y."/>
            <person name="Lee J.-S."/>
        </authorList>
    </citation>
    <scope>NUCLEOTIDE SEQUENCE</scope>
    <source>
        <strain evidence="3">N237</strain>
    </source>
</reference>
<dbReference type="RefSeq" id="WP_249773281.1">
    <property type="nucleotide sequence ID" value="NZ_CP097332.1"/>
</dbReference>
<evidence type="ECO:0000313" key="4">
    <source>
        <dbReference type="Proteomes" id="UP001056336"/>
    </source>
</evidence>
<dbReference type="InterPro" id="IPR002711">
    <property type="entry name" value="HNH"/>
</dbReference>
<evidence type="ECO:0000256" key="1">
    <source>
        <dbReference type="ARBA" id="ARBA00023450"/>
    </source>
</evidence>
<gene>
    <name evidence="3" type="ORF">M6D93_05110</name>
</gene>
<dbReference type="Pfam" id="PF02720">
    <property type="entry name" value="DUF222"/>
    <property type="match status" value="1"/>
</dbReference>
<feature type="domain" description="HNH nuclease" evidence="2">
    <location>
        <begin position="355"/>
        <end position="407"/>
    </location>
</feature>
<dbReference type="InterPro" id="IPR003870">
    <property type="entry name" value="DUF222"/>
</dbReference>
<protein>
    <submittedName>
        <fullName evidence="3">HNH endonuclease</fullName>
    </submittedName>
</protein>
<dbReference type="SMART" id="SM00507">
    <property type="entry name" value="HNHc"/>
    <property type="match status" value="1"/>
</dbReference>
<organism evidence="3 4">
    <name type="scientific">Jatrophihabitans telluris</name>
    <dbReference type="NCBI Taxonomy" id="2038343"/>
    <lineage>
        <taxon>Bacteria</taxon>
        <taxon>Bacillati</taxon>
        <taxon>Actinomycetota</taxon>
        <taxon>Actinomycetes</taxon>
        <taxon>Jatrophihabitantales</taxon>
        <taxon>Jatrophihabitantaceae</taxon>
        <taxon>Jatrophihabitans</taxon>
    </lineage>
</organism>
<dbReference type="Gene3D" id="1.10.30.50">
    <property type="match status" value="1"/>
</dbReference>
<proteinExistence type="inferred from homology"/>
<name>A0ABY4R2L3_9ACTN</name>
<keyword evidence="4" id="KW-1185">Reference proteome</keyword>
<keyword evidence="3" id="KW-0255">Endonuclease</keyword>
<evidence type="ECO:0000313" key="3">
    <source>
        <dbReference type="EMBL" id="UQX89385.1"/>
    </source>
</evidence>
<sequence length="457" mass="49513">MYESEDGNPASDDVGRDVPGVALSLGAAVDAALAVGTAMASDDELLAFLESIESQLRRLPLVQLRTIAEVERRGLAGQLNYRDVLGLLTDRLRLTRREVKQRLNLVDGLVARPALTGELLPEVLPATARAVESGSAGLDHARIIARTVDGLPSSQRNRGGEVDVILAEQARSLNPSQLVRTAERVLAYLDPDGPVPAEEEREQQQSRRLRLTRIGTGPQAQSTVLDGQLTPECSALWETILHSLTTSSAARPEAPVVETRTPAQQQHDAFEQAGRLLLTSGLLPRVGGAAATVVITMSVTDLERRAGHATTHTGGTLSIEQALRLAADGRFLPAVLAGDGEVLHLGRSRRLASRAQRLAVVARDRGCTFPDCTVPAAGCEVHHVLEWSRGGATDVDNLALACGYHNSEAPRRGWTCSLDAGVPRWWRNAGSPHERRRRRNYLHHPELLVRREENTDP</sequence>
<keyword evidence="3" id="KW-0378">Hydrolase</keyword>
<dbReference type="CDD" id="cd00085">
    <property type="entry name" value="HNHc"/>
    <property type="match status" value="1"/>
</dbReference>
<dbReference type="InterPro" id="IPR003615">
    <property type="entry name" value="HNH_nuc"/>
</dbReference>
<reference evidence="3" key="1">
    <citation type="journal article" date="2018" name="Int. J. Syst. Evol. Microbiol.">
        <title>Jatrophihabitans telluris sp. nov., isolated from sediment soil of lava forest wetlands and the emended description of the genus Jatrophihabitans.</title>
        <authorList>
            <person name="Lee K.C."/>
            <person name="Suh M.K."/>
            <person name="Eom M.K."/>
            <person name="Kim K.K."/>
            <person name="Kim J.S."/>
            <person name="Kim D.S."/>
            <person name="Ko S.H."/>
            <person name="Shin Y.K."/>
            <person name="Lee J.S."/>
        </authorList>
    </citation>
    <scope>NUCLEOTIDE SEQUENCE</scope>
    <source>
        <strain evidence="3">N237</strain>
    </source>
</reference>
<dbReference type="Pfam" id="PF01844">
    <property type="entry name" value="HNH"/>
    <property type="match status" value="1"/>
</dbReference>
<dbReference type="Proteomes" id="UP001056336">
    <property type="component" value="Chromosome"/>
</dbReference>